<gene>
    <name evidence="1" type="ORF">EVAR_96920_1</name>
</gene>
<keyword evidence="2" id="KW-1185">Reference proteome</keyword>
<proteinExistence type="predicted"/>
<name>A0A4C1WEV4_EUMVA</name>
<dbReference type="EMBL" id="BGZK01000533">
    <property type="protein sequence ID" value="GBP48939.1"/>
    <property type="molecule type" value="Genomic_DNA"/>
</dbReference>
<organism evidence="1 2">
    <name type="scientific">Eumeta variegata</name>
    <name type="common">Bagworm moth</name>
    <name type="synonym">Eumeta japonica</name>
    <dbReference type="NCBI Taxonomy" id="151549"/>
    <lineage>
        <taxon>Eukaryota</taxon>
        <taxon>Metazoa</taxon>
        <taxon>Ecdysozoa</taxon>
        <taxon>Arthropoda</taxon>
        <taxon>Hexapoda</taxon>
        <taxon>Insecta</taxon>
        <taxon>Pterygota</taxon>
        <taxon>Neoptera</taxon>
        <taxon>Endopterygota</taxon>
        <taxon>Lepidoptera</taxon>
        <taxon>Glossata</taxon>
        <taxon>Ditrysia</taxon>
        <taxon>Tineoidea</taxon>
        <taxon>Psychidae</taxon>
        <taxon>Oiketicinae</taxon>
        <taxon>Eumeta</taxon>
    </lineage>
</organism>
<sequence length="151" mass="17276">MRYKREFEPRELTSGYRRPWIILNIKSYGDRSRQRITRLLDNSRISDEVDLAVQTVTSDSKHFIKAGKEHLEPNKIKLILGSNQVGPSHRWSPPPIDIRSPKGVQCVTVLLGGNRISDGVIGVMVGEKERVCHQSFHSLDDQIKQQLLLLH</sequence>
<accession>A0A4C1WEV4</accession>
<evidence type="ECO:0000313" key="2">
    <source>
        <dbReference type="Proteomes" id="UP000299102"/>
    </source>
</evidence>
<dbReference type="Proteomes" id="UP000299102">
    <property type="component" value="Unassembled WGS sequence"/>
</dbReference>
<protein>
    <submittedName>
        <fullName evidence="1">Uncharacterized protein</fullName>
    </submittedName>
</protein>
<dbReference type="AlphaFoldDB" id="A0A4C1WEV4"/>
<reference evidence="1 2" key="1">
    <citation type="journal article" date="2019" name="Commun. Biol.">
        <title>The bagworm genome reveals a unique fibroin gene that provides high tensile strength.</title>
        <authorList>
            <person name="Kono N."/>
            <person name="Nakamura H."/>
            <person name="Ohtoshi R."/>
            <person name="Tomita M."/>
            <person name="Numata K."/>
            <person name="Arakawa K."/>
        </authorList>
    </citation>
    <scope>NUCLEOTIDE SEQUENCE [LARGE SCALE GENOMIC DNA]</scope>
</reference>
<comment type="caution">
    <text evidence="1">The sequence shown here is derived from an EMBL/GenBank/DDBJ whole genome shotgun (WGS) entry which is preliminary data.</text>
</comment>
<evidence type="ECO:0000313" key="1">
    <source>
        <dbReference type="EMBL" id="GBP48939.1"/>
    </source>
</evidence>